<proteinExistence type="predicted"/>
<reference evidence="1 2" key="1">
    <citation type="submission" date="2016-04" db="EMBL/GenBank/DDBJ databases">
        <title>Genome analyses suggest a sexual origin of heterokaryosis in a supposedly ancient asexual fungus.</title>
        <authorList>
            <person name="Ropars J."/>
            <person name="Sedzielewska K."/>
            <person name="Noel J."/>
            <person name="Charron P."/>
            <person name="Farinelli L."/>
            <person name="Marton T."/>
            <person name="Kruger M."/>
            <person name="Pelin A."/>
            <person name="Brachmann A."/>
            <person name="Corradi N."/>
        </authorList>
    </citation>
    <scope>NUCLEOTIDE SEQUENCE [LARGE SCALE GENOMIC DNA]</scope>
    <source>
        <strain evidence="1 2">A5</strain>
    </source>
</reference>
<dbReference type="CDD" id="cd00305">
    <property type="entry name" value="Cu-Zn_Superoxide_Dismutase"/>
    <property type="match status" value="1"/>
</dbReference>
<dbReference type="PANTHER" id="PTHR10003">
    <property type="entry name" value="SUPEROXIDE DISMUTASE CU-ZN -RELATED"/>
    <property type="match status" value="1"/>
</dbReference>
<dbReference type="AlphaFoldDB" id="A0A2I1ELF7"/>
<sequence length="160" mass="17466">MSIKALAVLRPNEVLNKNKRSKGFVCFTMLPDKRVKINVNIEGLSPGLHGIHIHEYGDMSNGCISAGTHFNPQKKTHGGPLSKQRHVGDLGNIRSKLTGKYSVIGRAIVIHELPDDLGLKQNDPESLISGNAGRRLMCGIIGLTDCFPTPKPFHGKKKKP</sequence>
<dbReference type="OrthoDB" id="2015551at2759"/>
<comment type="caution">
    <text evidence="1">The sequence shown here is derived from an EMBL/GenBank/DDBJ whole genome shotgun (WGS) entry which is preliminary data.</text>
</comment>
<evidence type="ECO:0000313" key="2">
    <source>
        <dbReference type="Proteomes" id="UP000232722"/>
    </source>
</evidence>
<dbReference type="Proteomes" id="UP000232722">
    <property type="component" value="Unassembled WGS sequence"/>
</dbReference>
<dbReference type="PRINTS" id="PR00068">
    <property type="entry name" value="CUZNDISMTASE"/>
</dbReference>
<dbReference type="InterPro" id="IPR036423">
    <property type="entry name" value="SOD-like_Cu/Zn_dom_sf"/>
</dbReference>
<dbReference type="Gene3D" id="2.60.40.200">
    <property type="entry name" value="Superoxide dismutase, copper/zinc binding domain"/>
    <property type="match status" value="2"/>
</dbReference>
<dbReference type="EMBL" id="LLXJ01000461">
    <property type="protein sequence ID" value="PKC09443.1"/>
    <property type="molecule type" value="Genomic_DNA"/>
</dbReference>
<dbReference type="Pfam" id="PF00080">
    <property type="entry name" value="Sod_Cu"/>
    <property type="match status" value="1"/>
</dbReference>
<gene>
    <name evidence="1" type="ORF">RhiirA5_389521</name>
</gene>
<dbReference type="InterPro" id="IPR024134">
    <property type="entry name" value="SOD_Cu/Zn_/chaperone"/>
</dbReference>
<dbReference type="VEuPathDB" id="FungiDB:FUN_019928"/>
<name>A0A2I1ELF7_9GLOM</name>
<dbReference type="VEuPathDB" id="FungiDB:RhiirA1_408874"/>
<dbReference type="PROSITE" id="PS00087">
    <property type="entry name" value="SOD_CU_ZN_1"/>
    <property type="match status" value="1"/>
</dbReference>
<dbReference type="VEuPathDB" id="FungiDB:RhiirFUN_025388"/>
<dbReference type="GO" id="GO:0005507">
    <property type="term" value="F:copper ion binding"/>
    <property type="evidence" value="ECO:0007669"/>
    <property type="project" value="InterPro"/>
</dbReference>
<dbReference type="GO" id="GO:0034599">
    <property type="term" value="P:cellular response to oxidative stress"/>
    <property type="evidence" value="ECO:0007669"/>
    <property type="project" value="UniProtKB-ARBA"/>
</dbReference>
<dbReference type="SUPFAM" id="SSF49329">
    <property type="entry name" value="Cu,Zn superoxide dismutase-like"/>
    <property type="match status" value="1"/>
</dbReference>
<protein>
    <submittedName>
        <fullName evidence="1">Superoxide dismutase [Cu-Zn]</fullName>
    </submittedName>
</protein>
<reference evidence="1 2" key="2">
    <citation type="submission" date="2017-09" db="EMBL/GenBank/DDBJ databases">
        <title>Extensive intraspecific genome diversity in a model arbuscular mycorrhizal fungus.</title>
        <authorList>
            <person name="Chen E.C."/>
            <person name="Morin E."/>
            <person name="Beaudet D."/>
            <person name="Noel J."/>
            <person name="Ndikumana S."/>
            <person name="Charron P."/>
            <person name="St-Onge C."/>
            <person name="Giorgi J."/>
            <person name="Grigoriev I.V."/>
            <person name="Roux C."/>
            <person name="Martin F.M."/>
            <person name="Corradi N."/>
        </authorList>
    </citation>
    <scope>NUCLEOTIDE SEQUENCE [LARGE SCALE GENOMIC DNA]</scope>
    <source>
        <strain evidence="1 2">A5</strain>
    </source>
</reference>
<dbReference type="InterPro" id="IPR018152">
    <property type="entry name" value="SOD_Cu/Zn_BS"/>
</dbReference>
<organism evidence="1 2">
    <name type="scientific">Rhizophagus irregularis</name>
    <dbReference type="NCBI Taxonomy" id="588596"/>
    <lineage>
        <taxon>Eukaryota</taxon>
        <taxon>Fungi</taxon>
        <taxon>Fungi incertae sedis</taxon>
        <taxon>Mucoromycota</taxon>
        <taxon>Glomeromycotina</taxon>
        <taxon>Glomeromycetes</taxon>
        <taxon>Glomerales</taxon>
        <taxon>Glomeraceae</taxon>
        <taxon>Rhizophagus</taxon>
    </lineage>
</organism>
<evidence type="ECO:0000313" key="1">
    <source>
        <dbReference type="EMBL" id="PKC09443.1"/>
    </source>
</evidence>
<accession>A0A2I1ELF7</accession>
<dbReference type="InterPro" id="IPR001424">
    <property type="entry name" value="SOD_Cu_Zn_dom"/>
</dbReference>
<dbReference type="GO" id="GO:0006801">
    <property type="term" value="P:superoxide metabolic process"/>
    <property type="evidence" value="ECO:0007669"/>
    <property type="project" value="InterPro"/>
</dbReference>